<evidence type="ECO:0000259" key="3">
    <source>
        <dbReference type="Pfam" id="PF18705"/>
    </source>
</evidence>
<evidence type="ECO:0000259" key="2">
    <source>
        <dbReference type="Pfam" id="PF13786"/>
    </source>
</evidence>
<dbReference type="AlphaFoldDB" id="A0A923EDL1"/>
<dbReference type="Pfam" id="PF13786">
    <property type="entry name" value="DUF4179"/>
    <property type="match status" value="1"/>
</dbReference>
<sequence>MKDIYEVLNDIDIDENEFEEIFVDDIEKERVKKNLRKSIGKKRLMNKKKICAAAITFVVMSSAIIAKPALAINIPIIGELFKKNLVSVNKNYVNYIETIGKTKSYKGIDVTFESAAADKNTLFLSFIVKNNNKEIKNDYMNVLLIPTSMKINGENINAAASASWEIIDKNTIKVLKKIDLSSDNIKDKMNVDIDISELLGISGDWGVQFFMDKSKQTERTYEKELNVDININGVKGKVSNVIVTPLTVKIEGEGHFNDMCDDNVPELDFIVLDDKGKGLRWDGGMSGDTSTKGKIKWSTSFISNGNMNSITIIPKYRMPNNDIRKILSPVKLDVNNVKPIELINDKDRSINIKNYFIDGDYLVVKYNQKYFGKDSLTCPFDIPIYVMGKGNKIEEISDYKKIDTIYNKYHNSNDNMSVFKVGKERDLMVGTYDGANVKILKDKAITIKLK</sequence>
<proteinExistence type="predicted"/>
<dbReference type="Pfam" id="PF18705">
    <property type="entry name" value="DUF5643"/>
    <property type="match status" value="1"/>
</dbReference>
<dbReference type="Proteomes" id="UP000563151">
    <property type="component" value="Unassembled WGS sequence"/>
</dbReference>
<gene>
    <name evidence="4" type="ORF">HGG79_15875</name>
</gene>
<dbReference type="InterPro" id="IPR040680">
    <property type="entry name" value="DUF5643"/>
</dbReference>
<protein>
    <submittedName>
        <fullName evidence="4">DUF4179 domain-containing protein</fullName>
    </submittedName>
</protein>
<keyword evidence="1" id="KW-0472">Membrane</keyword>
<keyword evidence="5" id="KW-1185">Reference proteome</keyword>
<organism evidence="4 5">
    <name type="scientific">Clostridium tetanomorphum</name>
    <dbReference type="NCBI Taxonomy" id="1553"/>
    <lineage>
        <taxon>Bacteria</taxon>
        <taxon>Bacillati</taxon>
        <taxon>Bacillota</taxon>
        <taxon>Clostridia</taxon>
        <taxon>Eubacteriales</taxon>
        <taxon>Clostridiaceae</taxon>
        <taxon>Clostridium</taxon>
    </lineage>
</organism>
<comment type="caution">
    <text evidence="4">The sequence shown here is derived from an EMBL/GenBank/DDBJ whole genome shotgun (WGS) entry which is preliminary data.</text>
</comment>
<reference evidence="4 5" key="1">
    <citation type="submission" date="2020-04" db="EMBL/GenBank/DDBJ databases">
        <title>Genomic insights into acetone-butanol-ethanol (ABE) fermentation by sequencing solventogenic clostridia strains.</title>
        <authorList>
            <person name="Brown S."/>
        </authorList>
    </citation>
    <scope>NUCLEOTIDE SEQUENCE [LARGE SCALE GENOMIC DNA]</scope>
    <source>
        <strain evidence="4 5">DJ011</strain>
    </source>
</reference>
<feature type="domain" description="DUF5643" evidence="3">
    <location>
        <begin position="223"/>
        <end position="328"/>
    </location>
</feature>
<evidence type="ECO:0000313" key="5">
    <source>
        <dbReference type="Proteomes" id="UP000563151"/>
    </source>
</evidence>
<evidence type="ECO:0000313" key="4">
    <source>
        <dbReference type="EMBL" id="MBC2399239.1"/>
    </source>
</evidence>
<dbReference type="EMBL" id="JAAZWO010000024">
    <property type="protein sequence ID" value="MBC2399239.1"/>
    <property type="molecule type" value="Genomic_DNA"/>
</dbReference>
<feature type="domain" description="DUF4179" evidence="2">
    <location>
        <begin position="42"/>
        <end position="129"/>
    </location>
</feature>
<keyword evidence="1" id="KW-0812">Transmembrane</keyword>
<dbReference type="Gene3D" id="2.60.40.1630">
    <property type="entry name" value="bacillus anthracis domain"/>
    <property type="match status" value="1"/>
</dbReference>
<dbReference type="RefSeq" id="WP_035151566.1">
    <property type="nucleotide sequence ID" value="NZ_JAAZWO010000024.1"/>
</dbReference>
<feature type="transmembrane region" description="Helical" evidence="1">
    <location>
        <begin position="50"/>
        <end position="70"/>
    </location>
</feature>
<evidence type="ECO:0000256" key="1">
    <source>
        <dbReference type="SAM" id="Phobius"/>
    </source>
</evidence>
<dbReference type="InterPro" id="IPR025436">
    <property type="entry name" value="DUF4179"/>
</dbReference>
<accession>A0A923EDL1</accession>
<keyword evidence="1" id="KW-1133">Transmembrane helix</keyword>
<name>A0A923EDL1_CLOTT</name>